<dbReference type="SUPFAM" id="SSF53032">
    <property type="entry name" value="tRNA-intron endonuclease catalytic domain-like"/>
    <property type="match status" value="1"/>
</dbReference>
<feature type="compositionally biased region" description="Acidic residues" evidence="6">
    <location>
        <begin position="288"/>
        <end position="309"/>
    </location>
</feature>
<dbReference type="NCBIfam" id="TIGR00324">
    <property type="entry name" value="endA"/>
    <property type="match status" value="1"/>
</dbReference>
<evidence type="ECO:0000256" key="6">
    <source>
        <dbReference type="SAM" id="MobiDB-lite"/>
    </source>
</evidence>
<evidence type="ECO:0000313" key="10">
    <source>
        <dbReference type="Proteomes" id="UP000823561"/>
    </source>
</evidence>
<dbReference type="EMBL" id="JADWDJ010000015">
    <property type="protein sequence ID" value="KAG5269374.1"/>
    <property type="molecule type" value="Genomic_DNA"/>
</dbReference>
<accession>A0AAV6G2M3</accession>
<dbReference type="PIRSF" id="PIRSF017250">
    <property type="entry name" value="tRNA_splic_SEN34"/>
    <property type="match status" value="1"/>
</dbReference>
<gene>
    <name evidence="9" type="ORF">AALO_G00201290</name>
</gene>
<evidence type="ECO:0000313" key="9">
    <source>
        <dbReference type="EMBL" id="KAG5269374.1"/>
    </source>
</evidence>
<comment type="function">
    <text evidence="4">Constitutes one of the two catalytic subunit of the tRNA-splicing endonuclease complex, a complex responsible for identification and cleavage of the splice sites in pre-tRNA. It cleaves pre-tRNA at the 5'- and 3'-splice sites to release the intron. The products are an intron and two tRNA half-molecules bearing 2',3'-cyclic phosphate and 5'-OH termini. There are no conserved sequences at the splice sites, but the intron is invariably located at the same site in the gene, placing the splice sites an invariant distance from the constant structural features of the tRNA body.</text>
</comment>
<name>A0AAV6G2M3_9TELE</name>
<keyword evidence="10" id="KW-1185">Reference proteome</keyword>
<dbReference type="AlphaFoldDB" id="A0AAV6G2M3"/>
<dbReference type="InterPro" id="IPR006676">
    <property type="entry name" value="tRNA_splic"/>
</dbReference>
<feature type="domain" description="tRNA intron endonuclease catalytic" evidence="7">
    <location>
        <begin position="200"/>
        <end position="275"/>
    </location>
</feature>
<feature type="active site" evidence="5">
    <location>
        <position position="267"/>
    </location>
</feature>
<evidence type="ECO:0000256" key="3">
    <source>
        <dbReference type="ARBA" id="ARBA00023239"/>
    </source>
</evidence>
<dbReference type="Gene3D" id="3.40.1350.10">
    <property type="match status" value="1"/>
</dbReference>
<keyword evidence="2 4" id="KW-0819">tRNA processing</keyword>
<dbReference type="GO" id="GO:0003676">
    <property type="term" value="F:nucleic acid binding"/>
    <property type="evidence" value="ECO:0007669"/>
    <property type="project" value="InterPro"/>
</dbReference>
<sequence length="320" mass="35782">MDVSDGVTQMDLTNGKKRMDTVDSGDCVTSAKGVSHGSEKDPLAGIRMCGSTPLLWRVADLKIARQAGVIGSLVGSLARQPRQNTRLGRPLELLDEEAHSKKDHSERVEQYQEDLERSHKVQSALALQDRKAVLERVMNDSQNEGTVRERLEALDRDFSLPVSAMTIQMCTARAGLGYLSDERDFLAASWPVQQDERSQTKFVVYRDLRRRGFCLTSAGKFGGDYLVYPGDPLRFHAHFIALCVAMDTATPLCDILAMARLGSNVKKTVVLCSPRATQQQSNEKEQEEKEDEEEREEGGDDYEEEEDEVVYTSLQWSGMS</sequence>
<feature type="region of interest" description="Disordered" evidence="6">
    <location>
        <begin position="275"/>
        <end position="320"/>
    </location>
</feature>
<dbReference type="InterPro" id="IPR006677">
    <property type="entry name" value="tRNA_intron_Endonuc_cat-like"/>
</dbReference>
<dbReference type="InterPro" id="IPR036167">
    <property type="entry name" value="tRNA_intron_Endo_cat-like_sf"/>
</dbReference>
<dbReference type="Pfam" id="PF01974">
    <property type="entry name" value="tRNA_int_endo"/>
    <property type="match status" value="1"/>
</dbReference>
<protein>
    <recommendedName>
        <fullName evidence="4">tRNA-splicing endonuclease subunit Sen34</fullName>
        <ecNumber evidence="4">4.6.1.16</ecNumber>
    </recommendedName>
</protein>
<comment type="similarity">
    <text evidence="1 4">Belongs to the tRNA-intron endonuclease family.</text>
</comment>
<dbReference type="InterPro" id="IPR059049">
    <property type="entry name" value="TSEN34_N"/>
</dbReference>
<dbReference type="EC" id="4.6.1.16" evidence="4"/>
<evidence type="ECO:0000259" key="7">
    <source>
        <dbReference type="Pfam" id="PF01974"/>
    </source>
</evidence>
<dbReference type="GO" id="GO:0000379">
    <property type="term" value="P:tRNA-type intron splice site recognition and cleavage"/>
    <property type="evidence" value="ECO:0007669"/>
    <property type="project" value="UniProtKB-UniRule"/>
</dbReference>
<dbReference type="Pfam" id="PF26577">
    <property type="entry name" value="TSEN34_N"/>
    <property type="match status" value="1"/>
</dbReference>
<evidence type="ECO:0000259" key="8">
    <source>
        <dbReference type="Pfam" id="PF26577"/>
    </source>
</evidence>
<comment type="caution">
    <text evidence="9">The sequence shown here is derived from an EMBL/GenBank/DDBJ whole genome shotgun (WGS) entry which is preliminary data.</text>
</comment>
<feature type="domain" description="TSEN34 N-terminal" evidence="8">
    <location>
        <begin position="46"/>
        <end position="99"/>
    </location>
</feature>
<dbReference type="Proteomes" id="UP000823561">
    <property type="component" value="Chromosome 15"/>
</dbReference>
<feature type="active site" evidence="5">
    <location>
        <position position="228"/>
    </location>
</feature>
<evidence type="ECO:0000256" key="1">
    <source>
        <dbReference type="ARBA" id="ARBA00008078"/>
    </source>
</evidence>
<feature type="region of interest" description="Disordered" evidence="6">
    <location>
        <begin position="88"/>
        <end position="110"/>
    </location>
</feature>
<evidence type="ECO:0000256" key="4">
    <source>
        <dbReference type="PIRNR" id="PIRNR017250"/>
    </source>
</evidence>
<proteinExistence type="inferred from homology"/>
<feature type="compositionally biased region" description="Basic and acidic residues" evidence="6">
    <location>
        <begin position="96"/>
        <end position="110"/>
    </location>
</feature>
<keyword evidence="3 4" id="KW-0456">Lyase</keyword>
<feature type="active site" evidence="5">
    <location>
        <position position="236"/>
    </location>
</feature>
<dbReference type="GO" id="GO:0000213">
    <property type="term" value="F:tRNA-intron lyase activity"/>
    <property type="evidence" value="ECO:0007669"/>
    <property type="project" value="UniProtKB-UniRule"/>
</dbReference>
<keyword evidence="4" id="KW-0539">Nucleus</keyword>
<dbReference type="PANTHER" id="PTHR13070:SF0">
    <property type="entry name" value="TRNA-SPLICING ENDONUCLEASE SUBUNIT SEN34"/>
    <property type="match status" value="1"/>
</dbReference>
<dbReference type="InterPro" id="IPR016690">
    <property type="entry name" value="TSEN34"/>
</dbReference>
<dbReference type="InterPro" id="IPR011856">
    <property type="entry name" value="tRNA_endonuc-like_dom_sf"/>
</dbReference>
<comment type="subcellular location">
    <subcellularLocation>
        <location evidence="4">Nucleus</location>
    </subcellularLocation>
</comment>
<organism evidence="9 10">
    <name type="scientific">Alosa alosa</name>
    <name type="common">allis shad</name>
    <dbReference type="NCBI Taxonomy" id="278164"/>
    <lineage>
        <taxon>Eukaryota</taxon>
        <taxon>Metazoa</taxon>
        <taxon>Chordata</taxon>
        <taxon>Craniata</taxon>
        <taxon>Vertebrata</taxon>
        <taxon>Euteleostomi</taxon>
        <taxon>Actinopterygii</taxon>
        <taxon>Neopterygii</taxon>
        <taxon>Teleostei</taxon>
        <taxon>Clupei</taxon>
        <taxon>Clupeiformes</taxon>
        <taxon>Clupeoidei</taxon>
        <taxon>Clupeidae</taxon>
        <taxon>Alosa</taxon>
    </lineage>
</organism>
<evidence type="ECO:0000256" key="2">
    <source>
        <dbReference type="ARBA" id="ARBA00022694"/>
    </source>
</evidence>
<reference evidence="9" key="1">
    <citation type="submission" date="2020-10" db="EMBL/GenBank/DDBJ databases">
        <title>Chromosome-scale genome assembly of the Allis shad, Alosa alosa.</title>
        <authorList>
            <person name="Margot Z."/>
            <person name="Christophe K."/>
            <person name="Cabau C."/>
            <person name="Louis A."/>
            <person name="Berthelot C."/>
            <person name="Parey E."/>
            <person name="Roest Crollius H."/>
            <person name="Montfort J."/>
            <person name="Robinson-Rechavi M."/>
            <person name="Bucao C."/>
            <person name="Bouchez O."/>
            <person name="Gislard M."/>
            <person name="Lluch J."/>
            <person name="Milhes M."/>
            <person name="Lampietro C."/>
            <person name="Lopez Roques C."/>
            <person name="Donnadieu C."/>
            <person name="Braasch I."/>
            <person name="Desvignes T."/>
            <person name="Postlethwait J."/>
            <person name="Bobe J."/>
            <person name="Guiguen Y."/>
        </authorList>
    </citation>
    <scope>NUCLEOTIDE SEQUENCE</scope>
    <source>
        <strain evidence="9">M-15738</strain>
        <tissue evidence="9">Blood</tissue>
    </source>
</reference>
<dbReference type="CDD" id="cd22363">
    <property type="entry name" value="tRNA-intron_lyase_C"/>
    <property type="match status" value="1"/>
</dbReference>
<evidence type="ECO:0000256" key="5">
    <source>
        <dbReference type="PIRSR" id="PIRSR017250-50"/>
    </source>
</evidence>
<dbReference type="GO" id="GO:0000214">
    <property type="term" value="C:tRNA-intron endonuclease complex"/>
    <property type="evidence" value="ECO:0007669"/>
    <property type="project" value="UniProtKB-UniRule"/>
</dbReference>
<dbReference type="PANTHER" id="PTHR13070">
    <property type="entry name" value="TRNA-SPLICING ENDONUCLEASE SUBUNIT SEN34-RELATED"/>
    <property type="match status" value="1"/>
</dbReference>